<dbReference type="InterPro" id="IPR003097">
    <property type="entry name" value="CysJ-like_FAD-binding"/>
</dbReference>
<gene>
    <name evidence="10" type="ORF">CC1G_15290</name>
</gene>
<comment type="cofactor">
    <cofactor evidence="2">
        <name>FAD</name>
        <dbReference type="ChEBI" id="CHEBI:57692"/>
    </cofactor>
</comment>
<dbReference type="GO" id="GO:0016491">
    <property type="term" value="F:oxidoreductase activity"/>
    <property type="evidence" value="ECO:0007669"/>
    <property type="project" value="UniProtKB-KW"/>
</dbReference>
<keyword evidence="3" id="KW-0285">Flavoprotein</keyword>
<dbReference type="Pfam" id="PF00258">
    <property type="entry name" value="Flavodoxin_1"/>
    <property type="match status" value="1"/>
</dbReference>
<dbReference type="Gene3D" id="1.20.990.10">
    <property type="entry name" value="NADPH-cytochrome p450 Reductase, Chain A, domain 3"/>
    <property type="match status" value="1"/>
</dbReference>
<keyword evidence="5" id="KW-0274">FAD</keyword>
<dbReference type="GO" id="GO:0050660">
    <property type="term" value="F:flavin adenine dinucleotide binding"/>
    <property type="evidence" value="ECO:0007669"/>
    <property type="project" value="TreeGrafter"/>
</dbReference>
<accession>D6RQ83</accession>
<dbReference type="RefSeq" id="XP_002910383.1">
    <property type="nucleotide sequence ID" value="XM_002910337.1"/>
</dbReference>
<dbReference type="FunCoup" id="D6RQ83">
    <property type="interactions" value="440"/>
</dbReference>
<keyword evidence="7" id="KW-0560">Oxidoreductase</keyword>
<dbReference type="STRING" id="240176.D6RQ83"/>
<dbReference type="Pfam" id="PF00175">
    <property type="entry name" value="NAD_binding_1"/>
    <property type="match status" value="1"/>
</dbReference>
<comment type="caution">
    <text evidence="10">The sequence shown here is derived from an EMBL/GenBank/DDBJ whole genome shotgun (WGS) entry which is preliminary data.</text>
</comment>
<feature type="domain" description="FAD-binding FR-type" evidence="9">
    <location>
        <begin position="204"/>
        <end position="400"/>
    </location>
</feature>
<name>D6RQ83_COPC7</name>
<dbReference type="InterPro" id="IPR023173">
    <property type="entry name" value="NADPH_Cyt_P450_Rdtase_alpha"/>
</dbReference>
<dbReference type="GO" id="GO:0010181">
    <property type="term" value="F:FMN binding"/>
    <property type="evidence" value="ECO:0007669"/>
    <property type="project" value="InterPro"/>
</dbReference>
<dbReference type="AlphaFoldDB" id="D6RQ83"/>
<dbReference type="PANTHER" id="PTHR19384">
    <property type="entry name" value="NITRIC OXIDE SYNTHASE-RELATED"/>
    <property type="match status" value="1"/>
</dbReference>
<dbReference type="PROSITE" id="PS50902">
    <property type="entry name" value="FLAVODOXIN_LIKE"/>
    <property type="match status" value="1"/>
</dbReference>
<evidence type="ECO:0000313" key="11">
    <source>
        <dbReference type="Proteomes" id="UP000001861"/>
    </source>
</evidence>
<evidence type="ECO:0000259" key="8">
    <source>
        <dbReference type="PROSITE" id="PS50902"/>
    </source>
</evidence>
<dbReference type="OrthoDB" id="1856718at2759"/>
<dbReference type="OMA" id="DSIMGLH"/>
<sequence>MNNEEFDGVEEIPRELLILYATETGNSQDCADYIARQCRRIAFRCRVVSMDKYSLPDLISEPLVIFVVSTTGSGVEPRAMTALWNMLLRSELPDDLFEGLPFTVFGLGDTGYEKFCWAAKKLSRRMKTLGATEICERGEGDEQDPLGIDGALFPWVEKLLGTLLQLAPLPSPIELSDTSELPPPRVALESAQDVTSTDPVREDTRYNDAVVKTNTRITAEDWYQDVRHIEFEFEDDIRYNPGDVAVIHPVASQSDVAAFLEVMNWTECADEPLTVVHKMADQSLPDFLPQRVTLRTLFTRYLDFNAVPRRSFFQYIRNFTTDDLEREKLDEFLTGPEGAEELYEYCQKKHPHQMHVCVAIVKYRTKLKIPRRGVCSTYLASLQPGDKLRIGILKGLIKLPPNYQTPVICVGPGTANTLYFGCRSEDKDQHYGEEWRRLSESQELVYRTAFSRDGPEGVKRTYVQDRILEDAERIWRLVGEEGAWVYISGSSNKMPIAVKDAIAQAVQNDN</sequence>
<evidence type="ECO:0000259" key="9">
    <source>
        <dbReference type="PROSITE" id="PS51384"/>
    </source>
</evidence>
<keyword evidence="6" id="KW-0521">NADP</keyword>
<dbReference type="PRINTS" id="PR00369">
    <property type="entry name" value="FLAVODOXIN"/>
</dbReference>
<evidence type="ECO:0000256" key="6">
    <source>
        <dbReference type="ARBA" id="ARBA00022857"/>
    </source>
</evidence>
<evidence type="ECO:0000256" key="2">
    <source>
        <dbReference type="ARBA" id="ARBA00001974"/>
    </source>
</evidence>
<dbReference type="InterPro" id="IPR039261">
    <property type="entry name" value="FNR_nucleotide-bd"/>
</dbReference>
<keyword evidence="4" id="KW-0288">FMN</keyword>
<dbReference type="VEuPathDB" id="FungiDB:CC1G_15290"/>
<dbReference type="Gene3D" id="3.40.50.80">
    <property type="entry name" value="Nucleotide-binding domain of ferredoxin-NADP reductase (FNR) module"/>
    <property type="match status" value="1"/>
</dbReference>
<keyword evidence="11" id="KW-1185">Reference proteome</keyword>
<proteinExistence type="predicted"/>
<comment type="cofactor">
    <cofactor evidence="1">
        <name>FMN</name>
        <dbReference type="ChEBI" id="CHEBI:58210"/>
    </cofactor>
</comment>
<dbReference type="EMBL" id="AACS02000010">
    <property type="protein sequence ID" value="EFI26889.1"/>
    <property type="molecule type" value="Genomic_DNA"/>
</dbReference>
<organism evidence="10 11">
    <name type="scientific">Coprinopsis cinerea (strain Okayama-7 / 130 / ATCC MYA-4618 / FGSC 9003)</name>
    <name type="common">Inky cap fungus</name>
    <name type="synonym">Hormographiella aspergillata</name>
    <dbReference type="NCBI Taxonomy" id="240176"/>
    <lineage>
        <taxon>Eukaryota</taxon>
        <taxon>Fungi</taxon>
        <taxon>Dikarya</taxon>
        <taxon>Basidiomycota</taxon>
        <taxon>Agaricomycotina</taxon>
        <taxon>Agaricomycetes</taxon>
        <taxon>Agaricomycetidae</taxon>
        <taxon>Agaricales</taxon>
        <taxon>Agaricineae</taxon>
        <taxon>Psathyrellaceae</taxon>
        <taxon>Coprinopsis</taxon>
    </lineage>
</organism>
<dbReference type="SUPFAM" id="SSF52218">
    <property type="entry name" value="Flavoproteins"/>
    <property type="match status" value="1"/>
</dbReference>
<evidence type="ECO:0000313" key="10">
    <source>
        <dbReference type="EMBL" id="EFI26889.1"/>
    </source>
</evidence>
<evidence type="ECO:0000256" key="5">
    <source>
        <dbReference type="ARBA" id="ARBA00022827"/>
    </source>
</evidence>
<dbReference type="GeneID" id="9379070"/>
<dbReference type="InterPro" id="IPR001094">
    <property type="entry name" value="Flavdoxin-like"/>
</dbReference>
<protein>
    <submittedName>
        <fullName evidence="10">NADPH-ferrihemoprotein reductase</fullName>
    </submittedName>
</protein>
<dbReference type="SUPFAM" id="SSF52343">
    <property type="entry name" value="Ferredoxin reductase-like, C-terminal NADP-linked domain"/>
    <property type="match status" value="1"/>
</dbReference>
<feature type="domain" description="Flavodoxin-like" evidence="8">
    <location>
        <begin position="16"/>
        <end position="160"/>
    </location>
</feature>
<evidence type="ECO:0000256" key="7">
    <source>
        <dbReference type="ARBA" id="ARBA00023002"/>
    </source>
</evidence>
<evidence type="ECO:0000256" key="4">
    <source>
        <dbReference type="ARBA" id="ARBA00022643"/>
    </source>
</evidence>
<dbReference type="InterPro" id="IPR017927">
    <property type="entry name" value="FAD-bd_FR_type"/>
</dbReference>
<dbReference type="Gene3D" id="3.40.50.360">
    <property type="match status" value="1"/>
</dbReference>
<dbReference type="PROSITE" id="PS51384">
    <property type="entry name" value="FAD_FR"/>
    <property type="match status" value="1"/>
</dbReference>
<evidence type="ECO:0000256" key="3">
    <source>
        <dbReference type="ARBA" id="ARBA00022630"/>
    </source>
</evidence>
<dbReference type="HOGENOM" id="CLU_001570_17_6_1"/>
<dbReference type="GO" id="GO:0005829">
    <property type="term" value="C:cytosol"/>
    <property type="evidence" value="ECO:0007669"/>
    <property type="project" value="TreeGrafter"/>
</dbReference>
<dbReference type="Proteomes" id="UP000001861">
    <property type="component" value="Unassembled WGS sequence"/>
</dbReference>
<dbReference type="InterPro" id="IPR017938">
    <property type="entry name" value="Riboflavin_synthase-like_b-brl"/>
</dbReference>
<dbReference type="Pfam" id="PF00667">
    <property type="entry name" value="FAD_binding_1"/>
    <property type="match status" value="1"/>
</dbReference>
<dbReference type="KEGG" id="cci:CC1G_15290"/>
<dbReference type="InParanoid" id="D6RQ83"/>
<evidence type="ECO:0000256" key="1">
    <source>
        <dbReference type="ARBA" id="ARBA00001917"/>
    </source>
</evidence>
<dbReference type="InterPro" id="IPR001433">
    <property type="entry name" value="OxRdtase_FAD/NAD-bd"/>
</dbReference>
<dbReference type="InterPro" id="IPR029039">
    <property type="entry name" value="Flavoprotein-like_sf"/>
</dbReference>
<dbReference type="PANTHER" id="PTHR19384:SF10">
    <property type="entry name" value="NADPH-DEPENDENT DIFLAVIN OXIDOREDUCTASE 1"/>
    <property type="match status" value="1"/>
</dbReference>
<reference evidence="10 11" key="1">
    <citation type="journal article" date="2010" name="Proc. Natl. Acad. Sci. U.S.A.">
        <title>Insights into evolution of multicellular fungi from the assembled chromosomes of the mushroom Coprinopsis cinerea (Coprinus cinereus).</title>
        <authorList>
            <person name="Stajich J.E."/>
            <person name="Wilke S.K."/>
            <person name="Ahren D."/>
            <person name="Au C.H."/>
            <person name="Birren B.W."/>
            <person name="Borodovsky M."/>
            <person name="Burns C."/>
            <person name="Canback B."/>
            <person name="Casselton L.A."/>
            <person name="Cheng C.K."/>
            <person name="Deng J."/>
            <person name="Dietrich F.S."/>
            <person name="Fargo D.C."/>
            <person name="Farman M.L."/>
            <person name="Gathman A.C."/>
            <person name="Goldberg J."/>
            <person name="Guigo R."/>
            <person name="Hoegger P.J."/>
            <person name="Hooker J.B."/>
            <person name="Huggins A."/>
            <person name="James T.Y."/>
            <person name="Kamada T."/>
            <person name="Kilaru S."/>
            <person name="Kodira C."/>
            <person name="Kues U."/>
            <person name="Kupfer D."/>
            <person name="Kwan H.S."/>
            <person name="Lomsadze A."/>
            <person name="Li W."/>
            <person name="Lilly W.W."/>
            <person name="Ma L.J."/>
            <person name="Mackey A.J."/>
            <person name="Manning G."/>
            <person name="Martin F."/>
            <person name="Muraguchi H."/>
            <person name="Natvig D.O."/>
            <person name="Palmerini H."/>
            <person name="Ramesh M.A."/>
            <person name="Rehmeyer C.J."/>
            <person name="Roe B.A."/>
            <person name="Shenoy N."/>
            <person name="Stanke M."/>
            <person name="Ter-Hovhannisyan V."/>
            <person name="Tunlid A."/>
            <person name="Velagapudi R."/>
            <person name="Vision T.J."/>
            <person name="Zeng Q."/>
            <person name="Zolan M.E."/>
            <person name="Pukkila P.J."/>
        </authorList>
    </citation>
    <scope>NUCLEOTIDE SEQUENCE [LARGE SCALE GENOMIC DNA]</scope>
    <source>
        <strain evidence="11">Okayama-7 / 130 / ATCC MYA-4618 / FGSC 9003</strain>
    </source>
</reference>
<dbReference type="InterPro" id="IPR008254">
    <property type="entry name" value="Flavodoxin/NO_synth"/>
</dbReference>
<dbReference type="eggNOG" id="KOG1159">
    <property type="taxonomic scope" value="Eukaryota"/>
</dbReference>
<dbReference type="SUPFAM" id="SSF63380">
    <property type="entry name" value="Riboflavin synthase domain-like"/>
    <property type="match status" value="1"/>
</dbReference>